<feature type="chain" id="PRO_5035384797" evidence="2">
    <location>
        <begin position="17"/>
        <end position="252"/>
    </location>
</feature>
<feature type="compositionally biased region" description="Basic residues" evidence="1">
    <location>
        <begin position="238"/>
        <end position="252"/>
    </location>
</feature>
<evidence type="ECO:0000313" key="4">
    <source>
        <dbReference type="Proteomes" id="UP000659654"/>
    </source>
</evidence>
<gene>
    <name evidence="3" type="ORF">BXYJ_LOCUS3213</name>
</gene>
<dbReference type="AlphaFoldDB" id="A0A7I8WNH6"/>
<comment type="caution">
    <text evidence="3">The sequence shown here is derived from an EMBL/GenBank/DDBJ whole genome shotgun (WGS) entry which is preliminary data.</text>
</comment>
<proteinExistence type="predicted"/>
<evidence type="ECO:0000313" key="3">
    <source>
        <dbReference type="EMBL" id="CAD5213804.1"/>
    </source>
</evidence>
<keyword evidence="4" id="KW-1185">Reference proteome</keyword>
<evidence type="ECO:0000256" key="2">
    <source>
        <dbReference type="SAM" id="SignalP"/>
    </source>
</evidence>
<accession>A0A7I8WNH6</accession>
<sequence length="252" mass="28789">MERLVLLCLLVAGTTAIEAKRKSEGEPGIMPLTPAARESLINKMKRIIDDAGIPYSFDEVAFRTDLMKTLLEVVEEKYSIPLRKKVHDFEHAIMQVPDHNPRGEEYNKALQKAENLYHAFIGHLRELARITFDVELMNLRMMAKNEVTNQMRLNLAKLKHIPYSFGGLIKKLSEDYYLGRELDLYVNDDVQGVLNALYKSPFDYVDAIKKLDEKLKGGHAKAKNIADALKKSIESAKGKSKKEKKEKKDKKD</sequence>
<dbReference type="Proteomes" id="UP000582659">
    <property type="component" value="Unassembled WGS sequence"/>
</dbReference>
<feature type="region of interest" description="Disordered" evidence="1">
    <location>
        <begin position="233"/>
        <end position="252"/>
    </location>
</feature>
<organism evidence="3 4">
    <name type="scientific">Bursaphelenchus xylophilus</name>
    <name type="common">Pinewood nematode worm</name>
    <name type="synonym">Aphelenchoides xylophilus</name>
    <dbReference type="NCBI Taxonomy" id="6326"/>
    <lineage>
        <taxon>Eukaryota</taxon>
        <taxon>Metazoa</taxon>
        <taxon>Ecdysozoa</taxon>
        <taxon>Nematoda</taxon>
        <taxon>Chromadorea</taxon>
        <taxon>Rhabditida</taxon>
        <taxon>Tylenchina</taxon>
        <taxon>Tylenchomorpha</taxon>
        <taxon>Aphelenchoidea</taxon>
        <taxon>Aphelenchoididae</taxon>
        <taxon>Bursaphelenchus</taxon>
    </lineage>
</organism>
<dbReference type="EMBL" id="CAJFCV020000002">
    <property type="protein sequence ID" value="CAG9093389.1"/>
    <property type="molecule type" value="Genomic_DNA"/>
</dbReference>
<keyword evidence="2" id="KW-0732">Signal</keyword>
<dbReference type="EMBL" id="CAJFDI010000002">
    <property type="protein sequence ID" value="CAD5213804.1"/>
    <property type="molecule type" value="Genomic_DNA"/>
</dbReference>
<name>A0A7I8WNH6_BURXY</name>
<protein>
    <submittedName>
        <fullName evidence="3">(pine wood nematode) hypothetical protein</fullName>
    </submittedName>
</protein>
<reference evidence="3" key="1">
    <citation type="submission" date="2020-09" db="EMBL/GenBank/DDBJ databases">
        <authorList>
            <person name="Kikuchi T."/>
        </authorList>
    </citation>
    <scope>NUCLEOTIDE SEQUENCE</scope>
    <source>
        <strain evidence="3">Ka4C1</strain>
    </source>
</reference>
<feature type="signal peptide" evidence="2">
    <location>
        <begin position="1"/>
        <end position="16"/>
    </location>
</feature>
<evidence type="ECO:0000256" key="1">
    <source>
        <dbReference type="SAM" id="MobiDB-lite"/>
    </source>
</evidence>
<dbReference type="Proteomes" id="UP000659654">
    <property type="component" value="Unassembled WGS sequence"/>
</dbReference>